<evidence type="ECO:0000313" key="1">
    <source>
        <dbReference type="EMBL" id="GAE27444.1"/>
    </source>
</evidence>
<evidence type="ECO:0000313" key="2">
    <source>
        <dbReference type="Proteomes" id="UP000018890"/>
    </source>
</evidence>
<dbReference type="STRING" id="1236970.JCM9140_3591"/>
<organism evidence="1 2">
    <name type="scientific">Halalkalibacter wakoensis JCM 9140</name>
    <dbReference type="NCBI Taxonomy" id="1236970"/>
    <lineage>
        <taxon>Bacteria</taxon>
        <taxon>Bacillati</taxon>
        <taxon>Bacillota</taxon>
        <taxon>Bacilli</taxon>
        <taxon>Bacillales</taxon>
        <taxon>Bacillaceae</taxon>
        <taxon>Halalkalibacter</taxon>
    </lineage>
</organism>
<dbReference type="OrthoDB" id="121684at2"/>
<reference evidence="1" key="1">
    <citation type="journal article" date="2014" name="Genome Announc.">
        <title>Draft Genome Sequences of Three Alkaliphilic Bacillus Strains, Bacillus wakoensis JCM 9140T, Bacillus akibai JCM 9157T, and Bacillus hemicellulosilyticus JCM 9152T.</title>
        <authorList>
            <person name="Yuki M."/>
            <person name="Oshima K."/>
            <person name="Suda W."/>
            <person name="Oshida Y."/>
            <person name="Kitamura K."/>
            <person name="Iida T."/>
            <person name="Hattori M."/>
            <person name="Ohkuma M."/>
        </authorList>
    </citation>
    <scope>NUCLEOTIDE SEQUENCE [LARGE SCALE GENOMIC DNA]</scope>
    <source>
        <strain evidence="1">JCM 9140</strain>
    </source>
</reference>
<gene>
    <name evidence="1" type="ORF">JCM9140_3591</name>
</gene>
<dbReference type="RefSeq" id="WP_034748700.1">
    <property type="nucleotide sequence ID" value="NZ_BAUT01000050.1"/>
</dbReference>
<protein>
    <submittedName>
        <fullName evidence="1">Uncharacterized protein</fullName>
    </submittedName>
</protein>
<comment type="caution">
    <text evidence="1">The sequence shown here is derived from an EMBL/GenBank/DDBJ whole genome shotgun (WGS) entry which is preliminary data.</text>
</comment>
<dbReference type="EMBL" id="BAUT01000050">
    <property type="protein sequence ID" value="GAE27444.1"/>
    <property type="molecule type" value="Genomic_DNA"/>
</dbReference>
<keyword evidence="2" id="KW-1185">Reference proteome</keyword>
<sequence>MARYRRKPEMIEAVKITRTITIETAKGSLIGNPGDYLITDKHGEQYPCDARKFEQTYERVKDGKDVTTFIKKVVRKVKKKSKELFMKTQP</sequence>
<dbReference type="AlphaFoldDB" id="W4Q7W8"/>
<proteinExistence type="predicted"/>
<dbReference type="Proteomes" id="UP000018890">
    <property type="component" value="Unassembled WGS sequence"/>
</dbReference>
<name>W4Q7W8_9BACI</name>
<accession>W4Q7W8</accession>